<protein>
    <submittedName>
        <fullName evidence="3">GNAT family N-acetyltransferase</fullName>
    </submittedName>
</protein>
<keyword evidence="1 3" id="KW-0808">Transferase</keyword>
<dbReference type="Pfam" id="PF00583">
    <property type="entry name" value="Acetyltransf_1"/>
    <property type="match status" value="1"/>
</dbReference>
<name>A0A1H8M1Q7_9MICO</name>
<dbReference type="RefSeq" id="WP_092112787.1">
    <property type="nucleotide sequence ID" value="NZ_FOCN01000035.1"/>
</dbReference>
<reference evidence="3 4" key="1">
    <citation type="submission" date="2019-03" db="EMBL/GenBank/DDBJ databases">
        <title>Genomics of glacier-inhabiting Cryobacterium strains.</title>
        <authorList>
            <person name="Liu Q."/>
            <person name="Xin Y.-H."/>
        </authorList>
    </citation>
    <scope>NUCLEOTIDE SEQUENCE [LARGE SCALE GENOMIC DNA]</scope>
    <source>
        <strain evidence="3 4">Hh15</strain>
    </source>
</reference>
<dbReference type="OrthoDB" id="273614at2"/>
<keyword evidence="4" id="KW-1185">Reference proteome</keyword>
<dbReference type="Gene3D" id="3.40.630.30">
    <property type="match status" value="1"/>
</dbReference>
<accession>A0A1H8M1Q7</accession>
<dbReference type="CDD" id="cd04301">
    <property type="entry name" value="NAT_SF"/>
    <property type="match status" value="1"/>
</dbReference>
<dbReference type="SUPFAM" id="SSF55729">
    <property type="entry name" value="Acyl-CoA N-acyltransferases (Nat)"/>
    <property type="match status" value="1"/>
</dbReference>
<proteinExistence type="predicted"/>
<keyword evidence="2" id="KW-0012">Acyltransferase</keyword>
<evidence type="ECO:0000313" key="3">
    <source>
        <dbReference type="EMBL" id="TFB92250.1"/>
    </source>
</evidence>
<gene>
    <name evidence="3" type="ORF">E3O10_05135</name>
</gene>
<evidence type="ECO:0000256" key="2">
    <source>
        <dbReference type="ARBA" id="ARBA00023315"/>
    </source>
</evidence>
<organism evidence="3 4">
    <name type="scientific">Cryobacterium luteum</name>
    <dbReference type="NCBI Taxonomy" id="1424661"/>
    <lineage>
        <taxon>Bacteria</taxon>
        <taxon>Bacillati</taxon>
        <taxon>Actinomycetota</taxon>
        <taxon>Actinomycetes</taxon>
        <taxon>Micrococcales</taxon>
        <taxon>Microbacteriaceae</taxon>
        <taxon>Cryobacterium</taxon>
    </lineage>
</organism>
<dbReference type="GO" id="GO:0016747">
    <property type="term" value="F:acyltransferase activity, transferring groups other than amino-acyl groups"/>
    <property type="evidence" value="ECO:0007669"/>
    <property type="project" value="InterPro"/>
</dbReference>
<comment type="caution">
    <text evidence="3">The sequence shown here is derived from an EMBL/GenBank/DDBJ whole genome shotgun (WGS) entry which is preliminary data.</text>
</comment>
<dbReference type="InterPro" id="IPR000182">
    <property type="entry name" value="GNAT_dom"/>
</dbReference>
<dbReference type="InterPro" id="IPR016181">
    <property type="entry name" value="Acyl_CoA_acyltransferase"/>
</dbReference>
<dbReference type="EMBL" id="SOFF01000017">
    <property type="protein sequence ID" value="TFB92250.1"/>
    <property type="molecule type" value="Genomic_DNA"/>
</dbReference>
<dbReference type="Proteomes" id="UP000297654">
    <property type="component" value="Unassembled WGS sequence"/>
</dbReference>
<dbReference type="AlphaFoldDB" id="A0A1H8M1Q7"/>
<dbReference type="STRING" id="1424661.SAMN05216281_13515"/>
<dbReference type="PANTHER" id="PTHR43877">
    <property type="entry name" value="AMINOALKYLPHOSPHONATE N-ACETYLTRANSFERASE-RELATED-RELATED"/>
    <property type="match status" value="1"/>
</dbReference>
<evidence type="ECO:0000256" key="1">
    <source>
        <dbReference type="ARBA" id="ARBA00022679"/>
    </source>
</evidence>
<evidence type="ECO:0000313" key="4">
    <source>
        <dbReference type="Proteomes" id="UP000297654"/>
    </source>
</evidence>
<dbReference type="PROSITE" id="PS51186">
    <property type="entry name" value="GNAT"/>
    <property type="match status" value="1"/>
</dbReference>
<dbReference type="InterPro" id="IPR050832">
    <property type="entry name" value="Bact_Acetyltransf"/>
</dbReference>
<sequence>MEDELTISIATHADNAVAEEIRRLLPQLSQTAMFDREILNRMVENESVDLFLARLSGRVVGMATLVTFPIPTGVRGHIDDVVVDELTRGRGIARELLTAMIARAQALGVRSLDLTSRPSRESAIRLYEASGFVRRDSVLFRYQPVDSR</sequence>